<dbReference type="Pfam" id="PF10531">
    <property type="entry name" value="SLBB"/>
    <property type="match status" value="1"/>
</dbReference>
<evidence type="ECO:0000256" key="1">
    <source>
        <dbReference type="ARBA" id="ARBA00001917"/>
    </source>
</evidence>
<dbReference type="RefSeq" id="WP_282010754.1">
    <property type="nucleotide sequence ID" value="NZ_OX336137.1"/>
</dbReference>
<feature type="domain" description="NADH-ubiquinone oxidoreductase 51kDa subunit iron-sulphur binding" evidence="14">
    <location>
        <begin position="326"/>
        <end position="371"/>
    </location>
</feature>
<keyword evidence="16" id="KW-1185">Reference proteome</keyword>
<evidence type="ECO:0000256" key="11">
    <source>
        <dbReference type="ARBA" id="ARBA00023027"/>
    </source>
</evidence>
<evidence type="ECO:0000256" key="6">
    <source>
        <dbReference type="ARBA" id="ARBA00022643"/>
    </source>
</evidence>
<evidence type="ECO:0000259" key="14">
    <source>
        <dbReference type="SMART" id="SM00928"/>
    </source>
</evidence>
<evidence type="ECO:0000256" key="10">
    <source>
        <dbReference type="ARBA" id="ARBA00023014"/>
    </source>
</evidence>
<comment type="similarity">
    <text evidence="3 13">Belongs to the complex I 51 kDa subunit family.</text>
</comment>
<dbReference type="Gene3D" id="3.40.50.11540">
    <property type="entry name" value="NADH-ubiquinone oxidoreductase 51kDa subunit"/>
    <property type="match status" value="1"/>
</dbReference>
<dbReference type="PROSITE" id="PS00645">
    <property type="entry name" value="COMPLEX1_51K_2"/>
    <property type="match status" value="1"/>
</dbReference>
<keyword evidence="11 13" id="KW-0520">NAD</keyword>
<keyword evidence="8" id="KW-1278">Translocase</keyword>
<sequence length="422" mass="46328">MESPLILLKDIDTPNLTSIDVYEKLGGYQSLKKAFQHQPEEIVEMVKASGLRGRGGAGFPTGLKWSFLAKDVFPRYLCCNADESEPGTCKDRELLMKNPHMLIEGMILCSYACRINTAYNYLRGEFWELADVFDKAVEEAYARGYLGKNIMGSGFDLEMHSHLGAGAYICGEESALLTSLEGCRGEPRLKPPFPAVEGLYSKPTVVNNVETLCAVPFIFNNGPEAYSAIGTEKSKGTKLVSVSGHVNKPGNYEVPMGTPTRDIIDKWAGGMRNGNKLKAFIPGGSSVPMLPADKVDVPYDYESLMEAGSMLGSGALIVMDETVNVVEETLRLTYFYMHESCGKCTPCREGTRWMHQILSQILTKQGQPNQVDLLNDICDNMAFKCFCPLGDAAVGPVASSIQYFREDYEALIESMKTADSVG</sequence>
<keyword evidence="4 13" id="KW-0004">4Fe-4S</keyword>
<evidence type="ECO:0000256" key="8">
    <source>
        <dbReference type="ARBA" id="ARBA00022967"/>
    </source>
</evidence>
<organism evidence="15 16">
    <name type="scientific">Nitrospina watsonii</name>
    <dbReference type="NCBI Taxonomy" id="1323948"/>
    <lineage>
        <taxon>Bacteria</taxon>
        <taxon>Pseudomonadati</taxon>
        <taxon>Nitrospinota/Tectimicrobiota group</taxon>
        <taxon>Nitrospinota</taxon>
        <taxon>Nitrospinia</taxon>
        <taxon>Nitrospinales</taxon>
        <taxon>Nitrospinaceae</taxon>
        <taxon>Nitrospina</taxon>
    </lineage>
</organism>
<dbReference type="InterPro" id="IPR019575">
    <property type="entry name" value="Nuop51_4Fe4S-bd"/>
</dbReference>
<keyword evidence="6 13" id="KW-0288">FMN</keyword>
<keyword evidence="10 13" id="KW-0411">Iron-sulfur</keyword>
<comment type="function">
    <text evidence="13">NDH-1 shuttles electrons from NADH, via FMN and iron-sulfur (Fe-S) centers, to quinones in the respiratory chain.</text>
</comment>
<keyword evidence="9 13" id="KW-0408">Iron</keyword>
<dbReference type="InterPro" id="IPR001949">
    <property type="entry name" value="NADH-UbQ_OxRdtase_51kDa_CS"/>
</dbReference>
<evidence type="ECO:0000256" key="9">
    <source>
        <dbReference type="ARBA" id="ARBA00023004"/>
    </source>
</evidence>
<protein>
    <recommendedName>
        <fullName evidence="13">NADH-quinone oxidoreductase subunit F</fullName>
        <ecNumber evidence="13">7.1.1.-</ecNumber>
    </recommendedName>
</protein>
<dbReference type="InterPro" id="IPR011538">
    <property type="entry name" value="Nuo51_FMN-bd"/>
</dbReference>
<evidence type="ECO:0000256" key="7">
    <source>
        <dbReference type="ARBA" id="ARBA00022723"/>
    </source>
</evidence>
<evidence type="ECO:0000256" key="2">
    <source>
        <dbReference type="ARBA" id="ARBA00001966"/>
    </source>
</evidence>
<dbReference type="Gene3D" id="3.10.20.600">
    <property type="match status" value="1"/>
</dbReference>
<dbReference type="SMART" id="SM00928">
    <property type="entry name" value="NADH_4Fe-4S"/>
    <property type="match status" value="1"/>
</dbReference>
<dbReference type="InterPro" id="IPR050837">
    <property type="entry name" value="ComplexI_51kDa_subunit"/>
</dbReference>
<dbReference type="PANTHER" id="PTHR11780">
    <property type="entry name" value="NADH-UBIQUINONE OXIDOREDUCTASE FLAVOPROTEIN 1 NDUFV1"/>
    <property type="match status" value="1"/>
</dbReference>
<dbReference type="Gene3D" id="1.20.1440.230">
    <property type="entry name" value="NADH-ubiquinone oxidoreductase 51kDa subunit, iron-sulphur binding domain"/>
    <property type="match status" value="1"/>
</dbReference>
<dbReference type="InterPro" id="IPR011537">
    <property type="entry name" value="NADH-UbQ_OxRdtase_suF"/>
</dbReference>
<dbReference type="NCBIfam" id="TIGR01959">
    <property type="entry name" value="nuoF_fam"/>
    <property type="match status" value="1"/>
</dbReference>
<dbReference type="InterPro" id="IPR037207">
    <property type="entry name" value="Nuop51_4Fe4S-bd_sf"/>
</dbReference>
<dbReference type="EMBL" id="OX336137">
    <property type="protein sequence ID" value="CAI2717836.1"/>
    <property type="molecule type" value="Genomic_DNA"/>
</dbReference>
<dbReference type="SUPFAM" id="SSF142019">
    <property type="entry name" value="Nqo1 FMN-binding domain-like"/>
    <property type="match status" value="1"/>
</dbReference>
<dbReference type="Gene3D" id="6.10.250.1450">
    <property type="match status" value="1"/>
</dbReference>
<dbReference type="SUPFAM" id="SSF142984">
    <property type="entry name" value="Nqo1 middle domain-like"/>
    <property type="match status" value="1"/>
</dbReference>
<keyword evidence="7 13" id="KW-0479">Metal-binding</keyword>
<dbReference type="InterPro" id="IPR019554">
    <property type="entry name" value="Soluble_ligand-bd"/>
</dbReference>
<evidence type="ECO:0000256" key="5">
    <source>
        <dbReference type="ARBA" id="ARBA00022630"/>
    </source>
</evidence>
<dbReference type="Proteomes" id="UP001157733">
    <property type="component" value="Chromosome"/>
</dbReference>
<keyword evidence="5 13" id="KW-0285">Flavoprotein</keyword>
<evidence type="ECO:0000256" key="13">
    <source>
        <dbReference type="RuleBase" id="RU364066"/>
    </source>
</evidence>
<name>A0ABM9HCD4_9BACT</name>
<dbReference type="InterPro" id="IPR037225">
    <property type="entry name" value="Nuo51_FMN-bd_sf"/>
</dbReference>
<dbReference type="Pfam" id="PF01512">
    <property type="entry name" value="Complex1_51K"/>
    <property type="match status" value="1"/>
</dbReference>
<gene>
    <name evidence="15" type="primary">nuoF</name>
    <name evidence="15" type="ORF">NSPWAT_0977</name>
</gene>
<evidence type="ECO:0000313" key="16">
    <source>
        <dbReference type="Proteomes" id="UP001157733"/>
    </source>
</evidence>
<evidence type="ECO:0000256" key="12">
    <source>
        <dbReference type="ARBA" id="ARBA00047712"/>
    </source>
</evidence>
<dbReference type="SUPFAM" id="SSF140490">
    <property type="entry name" value="Nqo1C-terminal domain-like"/>
    <property type="match status" value="1"/>
</dbReference>
<comment type="cofactor">
    <cofactor evidence="2 13">
        <name>[4Fe-4S] cluster</name>
        <dbReference type="ChEBI" id="CHEBI:49883"/>
    </cofactor>
</comment>
<proteinExistence type="inferred from homology"/>
<dbReference type="NCBIfam" id="NF010120">
    <property type="entry name" value="PRK13596.1"/>
    <property type="match status" value="1"/>
</dbReference>
<keyword evidence="13" id="KW-0874">Quinone</keyword>
<evidence type="ECO:0000256" key="4">
    <source>
        <dbReference type="ARBA" id="ARBA00022485"/>
    </source>
</evidence>
<dbReference type="Pfam" id="PF10589">
    <property type="entry name" value="NADH_4Fe-4S"/>
    <property type="match status" value="1"/>
</dbReference>
<evidence type="ECO:0000256" key="3">
    <source>
        <dbReference type="ARBA" id="ARBA00007523"/>
    </source>
</evidence>
<dbReference type="PANTHER" id="PTHR11780:SF10">
    <property type="entry name" value="NADH DEHYDROGENASE [UBIQUINONE] FLAVOPROTEIN 1, MITOCHONDRIAL"/>
    <property type="match status" value="1"/>
</dbReference>
<evidence type="ECO:0000313" key="15">
    <source>
        <dbReference type="EMBL" id="CAI2717836.1"/>
    </source>
</evidence>
<comment type="catalytic activity">
    <reaction evidence="12 13">
        <text>a quinone + NADH + 5 H(+)(in) = a quinol + NAD(+) + 4 H(+)(out)</text>
        <dbReference type="Rhea" id="RHEA:57888"/>
        <dbReference type="ChEBI" id="CHEBI:15378"/>
        <dbReference type="ChEBI" id="CHEBI:24646"/>
        <dbReference type="ChEBI" id="CHEBI:57540"/>
        <dbReference type="ChEBI" id="CHEBI:57945"/>
        <dbReference type="ChEBI" id="CHEBI:132124"/>
    </reaction>
</comment>
<accession>A0ABM9HCD4</accession>
<comment type="cofactor">
    <cofactor evidence="1 13">
        <name>FMN</name>
        <dbReference type="ChEBI" id="CHEBI:58210"/>
    </cofactor>
</comment>
<reference evidence="15 16" key="1">
    <citation type="submission" date="2022-09" db="EMBL/GenBank/DDBJ databases">
        <authorList>
            <person name="Kop L."/>
        </authorList>
    </citation>
    <scope>NUCLEOTIDE SEQUENCE [LARGE SCALE GENOMIC DNA]</scope>
    <source>
        <strain evidence="15 16">347</strain>
    </source>
</reference>
<dbReference type="EC" id="7.1.1.-" evidence="13"/>